<sequence>MGDTAAFTDHALVFLRAVIGIVFGVAALPKTARLREFADTVGVLTGLGPRTARPTAIAVVLIELGIAGLTLDDGYPLVAAFAAGAALLAAYCVIIGSAVLRRTQVRCNCFGGSAEVVSGIHVLRNLVLLACALTGLALAVLHRDSGARLSVEAIAADVLCAGVLAVVLVHIEALALLVGPDRTPNSNRGNG</sequence>
<feature type="transmembrane region" description="Helical" evidence="5">
    <location>
        <begin position="121"/>
        <end position="141"/>
    </location>
</feature>
<accession>A0ABP5GCY8</accession>
<evidence type="ECO:0000256" key="1">
    <source>
        <dbReference type="ARBA" id="ARBA00004141"/>
    </source>
</evidence>
<evidence type="ECO:0000256" key="3">
    <source>
        <dbReference type="ARBA" id="ARBA00022989"/>
    </source>
</evidence>
<evidence type="ECO:0000256" key="2">
    <source>
        <dbReference type="ARBA" id="ARBA00022692"/>
    </source>
</evidence>
<keyword evidence="3 5" id="KW-1133">Transmembrane helix</keyword>
<feature type="domain" description="Methylamine utilisation protein MauE" evidence="6">
    <location>
        <begin position="10"/>
        <end position="137"/>
    </location>
</feature>
<dbReference type="Proteomes" id="UP001500751">
    <property type="component" value="Unassembled WGS sequence"/>
</dbReference>
<protein>
    <recommendedName>
        <fullName evidence="6">Methylamine utilisation protein MauE domain-containing protein</fullName>
    </recommendedName>
</protein>
<organism evidence="7 8">
    <name type="scientific">Catenulispora yoronensis</name>
    <dbReference type="NCBI Taxonomy" id="450799"/>
    <lineage>
        <taxon>Bacteria</taxon>
        <taxon>Bacillati</taxon>
        <taxon>Actinomycetota</taxon>
        <taxon>Actinomycetes</taxon>
        <taxon>Catenulisporales</taxon>
        <taxon>Catenulisporaceae</taxon>
        <taxon>Catenulispora</taxon>
    </lineage>
</organism>
<dbReference type="RefSeq" id="WP_344668302.1">
    <property type="nucleotide sequence ID" value="NZ_BAAAQN010000034.1"/>
</dbReference>
<evidence type="ECO:0000256" key="5">
    <source>
        <dbReference type="SAM" id="Phobius"/>
    </source>
</evidence>
<keyword evidence="8" id="KW-1185">Reference proteome</keyword>
<evidence type="ECO:0000256" key="4">
    <source>
        <dbReference type="ARBA" id="ARBA00023136"/>
    </source>
</evidence>
<feature type="transmembrane region" description="Helical" evidence="5">
    <location>
        <begin position="153"/>
        <end position="178"/>
    </location>
</feature>
<dbReference type="InterPro" id="IPR009908">
    <property type="entry name" value="Methylamine_util_MauE"/>
</dbReference>
<reference evidence="8" key="1">
    <citation type="journal article" date="2019" name="Int. J. Syst. Evol. Microbiol.">
        <title>The Global Catalogue of Microorganisms (GCM) 10K type strain sequencing project: providing services to taxonomists for standard genome sequencing and annotation.</title>
        <authorList>
            <consortium name="The Broad Institute Genomics Platform"/>
            <consortium name="The Broad Institute Genome Sequencing Center for Infectious Disease"/>
            <person name="Wu L."/>
            <person name="Ma J."/>
        </authorList>
    </citation>
    <scope>NUCLEOTIDE SEQUENCE [LARGE SCALE GENOMIC DNA]</scope>
    <source>
        <strain evidence="8">JCM 16014</strain>
    </source>
</reference>
<evidence type="ECO:0000313" key="8">
    <source>
        <dbReference type="Proteomes" id="UP001500751"/>
    </source>
</evidence>
<evidence type="ECO:0000313" key="7">
    <source>
        <dbReference type="EMBL" id="GAA2042917.1"/>
    </source>
</evidence>
<dbReference type="EMBL" id="BAAAQN010000034">
    <property type="protein sequence ID" value="GAA2042917.1"/>
    <property type="molecule type" value="Genomic_DNA"/>
</dbReference>
<feature type="transmembrane region" description="Helical" evidence="5">
    <location>
        <begin position="77"/>
        <end position="100"/>
    </location>
</feature>
<keyword evidence="2 5" id="KW-0812">Transmembrane</keyword>
<evidence type="ECO:0000259" key="6">
    <source>
        <dbReference type="Pfam" id="PF07291"/>
    </source>
</evidence>
<comment type="caution">
    <text evidence="7">The sequence shown here is derived from an EMBL/GenBank/DDBJ whole genome shotgun (WGS) entry which is preliminary data.</text>
</comment>
<name>A0ABP5GCY8_9ACTN</name>
<proteinExistence type="predicted"/>
<dbReference type="Pfam" id="PF07291">
    <property type="entry name" value="MauE"/>
    <property type="match status" value="1"/>
</dbReference>
<keyword evidence="4 5" id="KW-0472">Membrane</keyword>
<feature type="transmembrane region" description="Helical" evidence="5">
    <location>
        <begin position="12"/>
        <end position="31"/>
    </location>
</feature>
<gene>
    <name evidence="7" type="ORF">GCM10009839_52370</name>
</gene>
<comment type="subcellular location">
    <subcellularLocation>
        <location evidence="1">Membrane</location>
        <topology evidence="1">Multi-pass membrane protein</topology>
    </subcellularLocation>
</comment>